<organism evidence="5 6">
    <name type="scientific">Oceanidesulfovibrio indonesiensis</name>
    <dbReference type="NCBI Taxonomy" id="54767"/>
    <lineage>
        <taxon>Bacteria</taxon>
        <taxon>Pseudomonadati</taxon>
        <taxon>Thermodesulfobacteriota</taxon>
        <taxon>Desulfovibrionia</taxon>
        <taxon>Desulfovibrionales</taxon>
        <taxon>Desulfovibrionaceae</taxon>
        <taxon>Oceanidesulfovibrio</taxon>
    </lineage>
</organism>
<evidence type="ECO:0000259" key="3">
    <source>
        <dbReference type="PROSITE" id="PS50110"/>
    </source>
</evidence>
<dbReference type="SUPFAM" id="SSF52172">
    <property type="entry name" value="CheY-like"/>
    <property type="match status" value="1"/>
</dbReference>
<dbReference type="GO" id="GO:0005886">
    <property type="term" value="C:plasma membrane"/>
    <property type="evidence" value="ECO:0007669"/>
    <property type="project" value="TreeGrafter"/>
</dbReference>
<evidence type="ECO:0000259" key="4">
    <source>
        <dbReference type="PROSITE" id="PS50887"/>
    </source>
</evidence>
<dbReference type="AlphaFoldDB" id="A0A7M3MJR2"/>
<keyword evidence="6" id="KW-1185">Reference proteome</keyword>
<dbReference type="PANTHER" id="PTHR45138">
    <property type="entry name" value="REGULATORY COMPONENTS OF SENSORY TRANSDUCTION SYSTEM"/>
    <property type="match status" value="1"/>
</dbReference>
<evidence type="ECO:0000313" key="5">
    <source>
        <dbReference type="EMBL" id="TVM20057.1"/>
    </source>
</evidence>
<dbReference type="InterPro" id="IPR000160">
    <property type="entry name" value="GGDEF_dom"/>
</dbReference>
<dbReference type="OrthoDB" id="9813903at2"/>
<protein>
    <recommendedName>
        <fullName evidence="1">diguanylate cyclase</fullName>
        <ecNumber evidence="1">2.7.7.65</ecNumber>
    </recommendedName>
</protein>
<dbReference type="SUPFAM" id="SSF55073">
    <property type="entry name" value="Nucleotide cyclase"/>
    <property type="match status" value="1"/>
</dbReference>
<evidence type="ECO:0000256" key="1">
    <source>
        <dbReference type="ARBA" id="ARBA00012528"/>
    </source>
</evidence>
<dbReference type="Gene3D" id="3.40.50.2300">
    <property type="match status" value="1"/>
</dbReference>
<dbReference type="InterPro" id="IPR043128">
    <property type="entry name" value="Rev_trsase/Diguanyl_cyclase"/>
</dbReference>
<dbReference type="GO" id="GO:0052621">
    <property type="term" value="F:diguanylate cyclase activity"/>
    <property type="evidence" value="ECO:0007669"/>
    <property type="project" value="UniProtKB-EC"/>
</dbReference>
<evidence type="ECO:0000313" key="6">
    <source>
        <dbReference type="Proteomes" id="UP000448292"/>
    </source>
</evidence>
<dbReference type="Proteomes" id="UP000448292">
    <property type="component" value="Unassembled WGS sequence"/>
</dbReference>
<comment type="caution">
    <text evidence="5">The sequence shown here is derived from an EMBL/GenBank/DDBJ whole genome shotgun (WGS) entry which is preliminary data.</text>
</comment>
<dbReference type="Pfam" id="PF00990">
    <property type="entry name" value="GGDEF"/>
    <property type="match status" value="1"/>
</dbReference>
<accession>A0A7M3MJR2</accession>
<dbReference type="InterPro" id="IPR011006">
    <property type="entry name" value="CheY-like_superfamily"/>
</dbReference>
<dbReference type="InterPro" id="IPR029787">
    <property type="entry name" value="Nucleotide_cyclase"/>
</dbReference>
<dbReference type="SMART" id="SM00267">
    <property type="entry name" value="GGDEF"/>
    <property type="match status" value="1"/>
</dbReference>
<dbReference type="PANTHER" id="PTHR45138:SF25">
    <property type="entry name" value="GGDEF DOMAIN PROTEIN"/>
    <property type="match status" value="1"/>
</dbReference>
<dbReference type="Pfam" id="PF00072">
    <property type="entry name" value="Response_reg"/>
    <property type="match status" value="1"/>
</dbReference>
<dbReference type="CDD" id="cd01949">
    <property type="entry name" value="GGDEF"/>
    <property type="match status" value="1"/>
</dbReference>
<dbReference type="InterPro" id="IPR001789">
    <property type="entry name" value="Sig_transdc_resp-reg_receiver"/>
</dbReference>
<dbReference type="GO" id="GO:1902201">
    <property type="term" value="P:negative regulation of bacterial-type flagellum-dependent cell motility"/>
    <property type="evidence" value="ECO:0007669"/>
    <property type="project" value="TreeGrafter"/>
</dbReference>
<dbReference type="GO" id="GO:0000160">
    <property type="term" value="P:phosphorelay signal transduction system"/>
    <property type="evidence" value="ECO:0007669"/>
    <property type="project" value="InterPro"/>
</dbReference>
<proteinExistence type="predicted"/>
<dbReference type="Gene3D" id="3.30.70.270">
    <property type="match status" value="1"/>
</dbReference>
<dbReference type="GO" id="GO:0043709">
    <property type="term" value="P:cell adhesion involved in single-species biofilm formation"/>
    <property type="evidence" value="ECO:0007669"/>
    <property type="project" value="TreeGrafter"/>
</dbReference>
<feature type="modified residue" description="4-aspartylphosphate" evidence="2">
    <location>
        <position position="48"/>
    </location>
</feature>
<dbReference type="EC" id="2.7.7.65" evidence="1"/>
<dbReference type="EMBL" id="QMIE01000001">
    <property type="protein sequence ID" value="TVM20057.1"/>
    <property type="molecule type" value="Genomic_DNA"/>
</dbReference>
<keyword evidence="2" id="KW-0597">Phosphoprotein</keyword>
<reference evidence="5 6" key="1">
    <citation type="submission" date="2018-06" db="EMBL/GenBank/DDBJ databases">
        <title>Complete genome of Desulfovibrio indonesiensis P37SLT.</title>
        <authorList>
            <person name="Crispim J.S."/>
            <person name="Vidigal P.M.P."/>
            <person name="Silva L.C.F."/>
            <person name="Laguardia C.N."/>
            <person name="Araujo L.C."/>
            <person name="Dias R.S."/>
            <person name="Sousa M.P."/>
            <person name="Paula S.O."/>
            <person name="Silva C."/>
        </authorList>
    </citation>
    <scope>NUCLEOTIDE SEQUENCE [LARGE SCALE GENOMIC DNA]</scope>
    <source>
        <strain evidence="5 6">P37SLT</strain>
    </source>
</reference>
<dbReference type="PROSITE" id="PS50887">
    <property type="entry name" value="GGDEF"/>
    <property type="match status" value="1"/>
</dbReference>
<dbReference type="InterPro" id="IPR050469">
    <property type="entry name" value="Diguanylate_Cyclase"/>
</dbReference>
<evidence type="ECO:0000256" key="2">
    <source>
        <dbReference type="PROSITE-ProRule" id="PRU00169"/>
    </source>
</evidence>
<dbReference type="PROSITE" id="PS50110">
    <property type="entry name" value="RESPONSE_REGULATORY"/>
    <property type="match status" value="1"/>
</dbReference>
<feature type="domain" description="GGDEF" evidence="4">
    <location>
        <begin position="148"/>
        <end position="302"/>
    </location>
</feature>
<name>A0A7M3MJR2_9BACT</name>
<dbReference type="NCBIfam" id="TIGR00254">
    <property type="entry name" value="GGDEF"/>
    <property type="match status" value="1"/>
</dbReference>
<gene>
    <name evidence="5" type="ORF">DPQ33_01375</name>
</gene>
<sequence>MLITQDDALAELFHSLAPTERMQWERFVSTVGAMERLFTDPPDILVVDDTLEDGTGARFVNIIKSENVYRKLPVVLCLNRDELQGGLLWNQVEADDFLLKPLDPAETASRISIALNRSVRSLDANPLSNLPGNTSIIQRIQELVDMGREFALLYCDLDHFKSYNDKYGFIRGDEVLMMTSRVIVNTVRSMGLEYSFVGHVGGDDYVCIVPMARAEEACRRIIANFDPILPSFYDPEDRDRGTILAEDRRGEKQNVPLMSISIAVVMNHGGKIRHYGAAAYAASQLKKLAKEKEGSVYVIDQRLS</sequence>
<feature type="domain" description="Response regulatory" evidence="3">
    <location>
        <begin position="1"/>
        <end position="115"/>
    </location>
</feature>